<name>A0ABW7B9B2_9ACTN</name>
<gene>
    <name evidence="1" type="ORF">ACGFZB_25765</name>
</gene>
<protein>
    <submittedName>
        <fullName evidence="1">Uncharacterized protein</fullName>
    </submittedName>
</protein>
<evidence type="ECO:0000313" key="2">
    <source>
        <dbReference type="Proteomes" id="UP001604267"/>
    </source>
</evidence>
<comment type="caution">
    <text evidence="1">The sequence shown here is derived from an EMBL/GenBank/DDBJ whole genome shotgun (WGS) entry which is preliminary data.</text>
</comment>
<organism evidence="1 2">
    <name type="scientific">Streptomyces cinerochromogenes</name>
    <dbReference type="NCBI Taxonomy" id="66422"/>
    <lineage>
        <taxon>Bacteria</taxon>
        <taxon>Bacillati</taxon>
        <taxon>Actinomycetota</taxon>
        <taxon>Actinomycetes</taxon>
        <taxon>Kitasatosporales</taxon>
        <taxon>Streptomycetaceae</taxon>
        <taxon>Streptomyces</taxon>
    </lineage>
</organism>
<accession>A0ABW7B9B2</accession>
<reference evidence="1 2" key="1">
    <citation type="submission" date="2024-10" db="EMBL/GenBank/DDBJ databases">
        <title>The Natural Products Discovery Center: Release of the First 8490 Sequenced Strains for Exploring Actinobacteria Biosynthetic Diversity.</title>
        <authorList>
            <person name="Kalkreuter E."/>
            <person name="Kautsar S.A."/>
            <person name="Yang D."/>
            <person name="Bader C.D."/>
            <person name="Teijaro C.N."/>
            <person name="Fluegel L."/>
            <person name="Davis C.M."/>
            <person name="Simpson J.R."/>
            <person name="Lauterbach L."/>
            <person name="Steele A.D."/>
            <person name="Gui C."/>
            <person name="Meng S."/>
            <person name="Li G."/>
            <person name="Viehrig K."/>
            <person name="Ye F."/>
            <person name="Su P."/>
            <person name="Kiefer A.F."/>
            <person name="Nichols A."/>
            <person name="Cepeda A.J."/>
            <person name="Yan W."/>
            <person name="Fan B."/>
            <person name="Jiang Y."/>
            <person name="Adhikari A."/>
            <person name="Zheng C.-J."/>
            <person name="Schuster L."/>
            <person name="Cowan T.M."/>
            <person name="Smanski M.J."/>
            <person name="Chevrette M.G."/>
            <person name="De Carvalho L.P.S."/>
            <person name="Shen B."/>
        </authorList>
    </citation>
    <scope>NUCLEOTIDE SEQUENCE [LARGE SCALE GENOMIC DNA]</scope>
    <source>
        <strain evidence="1 2">NPDC048320</strain>
    </source>
</reference>
<dbReference type="RefSeq" id="WP_392819799.1">
    <property type="nucleotide sequence ID" value="NZ_JBICYV010000013.1"/>
</dbReference>
<keyword evidence="2" id="KW-1185">Reference proteome</keyword>
<proteinExistence type="predicted"/>
<sequence>MNQLAFEPATRIVGSVVHETDGGLLPGVSLSSFPGTKAGIEQLR</sequence>
<dbReference type="EMBL" id="JBICYV010000013">
    <property type="protein sequence ID" value="MFG3013785.1"/>
    <property type="molecule type" value="Genomic_DNA"/>
</dbReference>
<dbReference type="Proteomes" id="UP001604267">
    <property type="component" value="Unassembled WGS sequence"/>
</dbReference>
<evidence type="ECO:0000313" key="1">
    <source>
        <dbReference type="EMBL" id="MFG3013785.1"/>
    </source>
</evidence>